<dbReference type="AlphaFoldDB" id="A0A162PML9"/>
<dbReference type="PANTHER" id="PTHR24092">
    <property type="entry name" value="PROBABLE PHOSPHOLIPID-TRANSPORTING ATPASE"/>
    <property type="match status" value="1"/>
</dbReference>
<evidence type="ECO:0000259" key="1">
    <source>
        <dbReference type="Pfam" id="PF16209"/>
    </source>
</evidence>
<dbReference type="GO" id="GO:0005783">
    <property type="term" value="C:endoplasmic reticulum"/>
    <property type="evidence" value="ECO:0007669"/>
    <property type="project" value="TreeGrafter"/>
</dbReference>
<dbReference type="GO" id="GO:0140326">
    <property type="term" value="F:ATPase-coupled intramembrane lipid transporter activity"/>
    <property type="evidence" value="ECO:0007669"/>
    <property type="project" value="TreeGrafter"/>
</dbReference>
<evidence type="ECO:0000313" key="3">
    <source>
        <dbReference type="Proteomes" id="UP000076858"/>
    </source>
</evidence>
<protein>
    <submittedName>
        <fullName evidence="2">Phospholipid-transporting ATPase</fullName>
    </submittedName>
</protein>
<dbReference type="InterPro" id="IPR032631">
    <property type="entry name" value="P-type_ATPase_N"/>
</dbReference>
<accession>A0A162PML9</accession>
<feature type="non-terminal residue" evidence="2">
    <location>
        <position position="93"/>
    </location>
</feature>
<dbReference type="OrthoDB" id="377733at2759"/>
<dbReference type="GO" id="GO:0045332">
    <property type="term" value="P:phospholipid translocation"/>
    <property type="evidence" value="ECO:0007669"/>
    <property type="project" value="TreeGrafter"/>
</dbReference>
<dbReference type="Pfam" id="PF16209">
    <property type="entry name" value="PhoLip_ATPase_N"/>
    <property type="match status" value="1"/>
</dbReference>
<name>A0A162PML9_9CRUS</name>
<dbReference type="PANTHER" id="PTHR24092:SF175">
    <property type="entry name" value="PHOSPHOLIPID-TRANSPORTING ATPASE"/>
    <property type="match status" value="1"/>
</dbReference>
<organism evidence="2 3">
    <name type="scientific">Daphnia magna</name>
    <dbReference type="NCBI Taxonomy" id="35525"/>
    <lineage>
        <taxon>Eukaryota</taxon>
        <taxon>Metazoa</taxon>
        <taxon>Ecdysozoa</taxon>
        <taxon>Arthropoda</taxon>
        <taxon>Crustacea</taxon>
        <taxon>Branchiopoda</taxon>
        <taxon>Diplostraca</taxon>
        <taxon>Cladocera</taxon>
        <taxon>Anomopoda</taxon>
        <taxon>Daphniidae</taxon>
        <taxon>Daphnia</taxon>
    </lineage>
</organism>
<dbReference type="InterPro" id="IPR023298">
    <property type="entry name" value="ATPase_P-typ_TM_dom_sf"/>
</dbReference>
<feature type="domain" description="P-type ATPase N-terminal" evidence="1">
    <location>
        <begin position="44"/>
        <end position="87"/>
    </location>
</feature>
<dbReference type="SUPFAM" id="SSF81665">
    <property type="entry name" value="Calcium ATPase, transmembrane domain M"/>
    <property type="match status" value="1"/>
</dbReference>
<gene>
    <name evidence="2" type="ORF">APZ42_014729</name>
</gene>
<proteinExistence type="predicted"/>
<comment type="caution">
    <text evidence="2">The sequence shown here is derived from an EMBL/GenBank/DDBJ whole genome shotgun (WGS) entry which is preliminary data.</text>
</comment>
<dbReference type="STRING" id="35525.A0A162PML9"/>
<evidence type="ECO:0000313" key="2">
    <source>
        <dbReference type="EMBL" id="KZS18981.1"/>
    </source>
</evidence>
<dbReference type="GO" id="GO:0005886">
    <property type="term" value="C:plasma membrane"/>
    <property type="evidence" value="ECO:0007669"/>
    <property type="project" value="TreeGrafter"/>
</dbReference>
<reference evidence="2 3" key="1">
    <citation type="submission" date="2016-03" db="EMBL/GenBank/DDBJ databases">
        <title>EvidentialGene: Evidence-directed Construction of Genes on Genomes.</title>
        <authorList>
            <person name="Gilbert D.G."/>
            <person name="Choi J.-H."/>
            <person name="Mockaitis K."/>
            <person name="Colbourne J."/>
            <person name="Pfrender M."/>
        </authorList>
    </citation>
    <scope>NUCLEOTIDE SEQUENCE [LARGE SCALE GENOMIC DNA]</scope>
    <source>
        <strain evidence="2 3">Xinb3</strain>
        <tissue evidence="2">Complete organism</tissue>
    </source>
</reference>
<dbReference type="Proteomes" id="UP000076858">
    <property type="component" value="Unassembled WGS sequence"/>
</dbReference>
<sequence length="93" mass="10822">MGWMNHLDRLIRGKQTPLVRNRTINIGRKVHSPLENALSGTSRGEVFVDNRVVSAKYTIWNFIPKNLFEQFRRIANFYFLCIAIIQMSIDSPV</sequence>
<keyword evidence="3" id="KW-1185">Reference proteome</keyword>
<dbReference type="EMBL" id="LRGB01000474">
    <property type="protein sequence ID" value="KZS18981.1"/>
    <property type="molecule type" value="Genomic_DNA"/>
</dbReference>